<dbReference type="SMART" id="SM01251">
    <property type="entry name" value="KbaA"/>
    <property type="match status" value="1"/>
</dbReference>
<protein>
    <submittedName>
        <fullName evidence="2 3">KinB-signaling pathway activation protein</fullName>
    </submittedName>
</protein>
<dbReference type="AlphaFoldDB" id="A0A0C5CGN4"/>
<dbReference type="Proteomes" id="UP000070376">
    <property type="component" value="Unassembled WGS sequence"/>
</dbReference>
<dbReference type="EMBL" id="CP010525">
    <property type="protein sequence ID" value="AJO24845.1"/>
    <property type="molecule type" value="Genomic_DNA"/>
</dbReference>
<dbReference type="Proteomes" id="UP000032024">
    <property type="component" value="Chromosome"/>
</dbReference>
<reference evidence="2" key="1">
    <citation type="submission" date="2015-01" db="EMBL/GenBank/DDBJ databases">
        <title>Comparative genome analysis of Bacillus coagulans HM-08, Clostridium butyricum HM-68, Bacillus subtilis HM-66 and Bacillus licheniformis BL-09.</title>
        <authorList>
            <person name="Zhang H."/>
        </authorList>
    </citation>
    <scope>NUCLEOTIDE SEQUENCE [LARGE SCALE GENOMIC DNA]</scope>
    <source>
        <strain evidence="2">HM-08</strain>
    </source>
</reference>
<reference evidence="4" key="2">
    <citation type="submission" date="2015-01" db="EMBL/GenBank/DDBJ databases">
        <title>Comparative genome analysis of Bacillus coagulans HM-08, Clostridium butyricum HM-68, Bacillus subtilis HM-66 and Bacillus paralicheniformis BL-09.</title>
        <authorList>
            <person name="Zhang H."/>
        </authorList>
    </citation>
    <scope>NUCLEOTIDE SEQUENCE [LARGE SCALE GENOMIC DNA]</scope>
    <source>
        <strain evidence="4">HM-08</strain>
    </source>
</reference>
<feature type="transmembrane region" description="Helical" evidence="1">
    <location>
        <begin position="85"/>
        <end position="105"/>
    </location>
</feature>
<keyword evidence="1" id="KW-1133">Transmembrane helix</keyword>
<keyword evidence="1" id="KW-0472">Membrane</keyword>
<feature type="transmembrane region" description="Helical" evidence="1">
    <location>
        <begin position="111"/>
        <end position="129"/>
    </location>
</feature>
<reference evidence="5" key="3">
    <citation type="submission" date="2016-01" db="EMBL/GenBank/DDBJ databases">
        <authorList>
            <person name="Mitreva M."/>
            <person name="Pepin K.H."/>
            <person name="Mihindukulasuriya K.A."/>
            <person name="Fulton R."/>
            <person name="Fronick C."/>
            <person name="O'Laughlin M."/>
            <person name="Miner T."/>
            <person name="Herter B."/>
            <person name="Rosa B.A."/>
            <person name="Cordes M."/>
            <person name="Tomlinson C."/>
            <person name="Wollam A."/>
            <person name="Palsikar V.B."/>
            <person name="Mardis E.R."/>
            <person name="Wilson R.K."/>
        </authorList>
    </citation>
    <scope>NUCLEOTIDE SEQUENCE [LARGE SCALE GENOMIC DNA]</scope>
    <source>
        <strain evidence="5">GED7749B</strain>
    </source>
</reference>
<dbReference type="Pfam" id="PF14089">
    <property type="entry name" value="KbaA"/>
    <property type="match status" value="1"/>
</dbReference>
<evidence type="ECO:0000313" key="3">
    <source>
        <dbReference type="EMBL" id="KWZ86459.1"/>
    </source>
</evidence>
<dbReference type="RefSeq" id="WP_017551211.1">
    <property type="nucleotide sequence ID" value="NZ_CP010525.1"/>
</dbReference>
<evidence type="ECO:0000313" key="5">
    <source>
        <dbReference type="Proteomes" id="UP000070376"/>
    </source>
</evidence>
<feature type="transmembrane region" description="Helical" evidence="1">
    <location>
        <begin position="7"/>
        <end position="28"/>
    </location>
</feature>
<accession>A0A0C5CGN4</accession>
<evidence type="ECO:0000313" key="2">
    <source>
        <dbReference type="EMBL" id="AJO24845.1"/>
    </source>
</evidence>
<dbReference type="GeneID" id="93261213"/>
<feature type="transmembrane region" description="Helical" evidence="1">
    <location>
        <begin position="48"/>
        <end position="73"/>
    </location>
</feature>
<organism evidence="3 5">
    <name type="scientific">Heyndrickxia coagulans</name>
    <name type="common">Weizmannia coagulans</name>
    <dbReference type="NCBI Taxonomy" id="1398"/>
    <lineage>
        <taxon>Bacteria</taxon>
        <taxon>Bacillati</taxon>
        <taxon>Bacillota</taxon>
        <taxon>Bacilli</taxon>
        <taxon>Bacillales</taxon>
        <taxon>Bacillaceae</taxon>
        <taxon>Heyndrickxia</taxon>
    </lineage>
</organism>
<keyword evidence="4" id="KW-1185">Reference proteome</keyword>
<name>A0A0C5CGN4_HEYCO</name>
<dbReference type="PATRIC" id="fig|1398.18.peg.4017"/>
<dbReference type="InterPro" id="IPR024164">
    <property type="entry name" value="KinB-signalling_activ"/>
</dbReference>
<dbReference type="STRING" id="1398.AB434_1321"/>
<proteinExistence type="predicted"/>
<dbReference type="GO" id="GO:0045881">
    <property type="term" value="P:positive regulation of sporulation resulting in formation of a cellular spore"/>
    <property type="evidence" value="ECO:0007669"/>
    <property type="project" value="InterPro"/>
</dbReference>
<evidence type="ECO:0000313" key="4">
    <source>
        <dbReference type="Proteomes" id="UP000032024"/>
    </source>
</evidence>
<gene>
    <name evidence="3" type="ORF">HMPREF3213_00090</name>
    <name evidence="2" type="ORF">SB48_HM08orf06393</name>
</gene>
<sequence>MTSRNWVRFFFAALAIGGVSAGILGFFVRWPEMAPYFAHADLLSIAGAFFWFAGLGLIFSLVSQVGFFAWLTVHQLGLDIFRSRLVWQAIQLVAACYVLFDFVYFRADTRQSLLFAALILVSAFVAAAAKTKQAKSAGAFIPALFFMVAVTILEWVPALRVNSISSLYLMLFPLLICNAYQLLALPHFLKRSQKEKEEKAALRKIAEEKTAN</sequence>
<keyword evidence="1" id="KW-0812">Transmembrane</keyword>
<dbReference type="EMBL" id="LRPN01000002">
    <property type="protein sequence ID" value="KWZ86459.1"/>
    <property type="molecule type" value="Genomic_DNA"/>
</dbReference>
<feature type="transmembrane region" description="Helical" evidence="1">
    <location>
        <begin position="136"/>
        <end position="156"/>
    </location>
</feature>
<evidence type="ECO:0000256" key="1">
    <source>
        <dbReference type="SAM" id="Phobius"/>
    </source>
</evidence>
<feature type="transmembrane region" description="Helical" evidence="1">
    <location>
        <begin position="168"/>
        <end position="189"/>
    </location>
</feature>
<reference evidence="3" key="4">
    <citation type="submission" date="2016-01" db="EMBL/GenBank/DDBJ databases">
        <authorList>
            <person name="Oliw E.H."/>
        </authorList>
    </citation>
    <scope>NUCLEOTIDE SEQUENCE [LARGE SCALE GENOMIC DNA]</scope>
    <source>
        <strain evidence="3">GED7749B</strain>
    </source>
</reference>
<dbReference type="PIRSF" id="PIRSF029886">
    <property type="entry name" value="KBAA"/>
    <property type="match status" value="1"/>
</dbReference>